<name>A0A4Y9ZP18_9AGAM</name>
<gene>
    <name evidence="2" type="ORF">EWM64_g8431</name>
</gene>
<feature type="region of interest" description="Disordered" evidence="1">
    <location>
        <begin position="348"/>
        <end position="383"/>
    </location>
</feature>
<protein>
    <submittedName>
        <fullName evidence="2">Uncharacterized protein</fullName>
    </submittedName>
</protein>
<evidence type="ECO:0000313" key="3">
    <source>
        <dbReference type="Proteomes" id="UP000298061"/>
    </source>
</evidence>
<dbReference type="InterPro" id="IPR046521">
    <property type="entry name" value="DUF6698"/>
</dbReference>
<proteinExistence type="predicted"/>
<feature type="compositionally biased region" description="Polar residues" evidence="1">
    <location>
        <begin position="357"/>
        <end position="367"/>
    </location>
</feature>
<comment type="caution">
    <text evidence="2">The sequence shown here is derived from an EMBL/GenBank/DDBJ whole genome shotgun (WGS) entry which is preliminary data.</text>
</comment>
<accession>A0A4Y9ZP18</accession>
<dbReference type="Proteomes" id="UP000298061">
    <property type="component" value="Unassembled WGS sequence"/>
</dbReference>
<organism evidence="2 3">
    <name type="scientific">Hericium alpestre</name>
    <dbReference type="NCBI Taxonomy" id="135208"/>
    <lineage>
        <taxon>Eukaryota</taxon>
        <taxon>Fungi</taxon>
        <taxon>Dikarya</taxon>
        <taxon>Basidiomycota</taxon>
        <taxon>Agaricomycotina</taxon>
        <taxon>Agaricomycetes</taxon>
        <taxon>Russulales</taxon>
        <taxon>Hericiaceae</taxon>
        <taxon>Hericium</taxon>
    </lineage>
</organism>
<keyword evidence="3" id="KW-1185">Reference proteome</keyword>
<dbReference type="AlphaFoldDB" id="A0A4Y9ZP18"/>
<dbReference type="OrthoDB" id="2662502at2759"/>
<feature type="compositionally biased region" description="Polar residues" evidence="1">
    <location>
        <begin position="1"/>
        <end position="13"/>
    </location>
</feature>
<feature type="region of interest" description="Disordered" evidence="1">
    <location>
        <begin position="1"/>
        <end position="54"/>
    </location>
</feature>
<dbReference type="STRING" id="135208.A0A4Y9ZP18"/>
<feature type="compositionally biased region" description="Basic residues" evidence="1">
    <location>
        <begin position="45"/>
        <end position="54"/>
    </location>
</feature>
<reference evidence="2 3" key="1">
    <citation type="submission" date="2019-02" db="EMBL/GenBank/DDBJ databases">
        <title>Genome sequencing of the rare red list fungi Hericium alpestre (H. flagellum).</title>
        <authorList>
            <person name="Buettner E."/>
            <person name="Kellner H."/>
        </authorList>
    </citation>
    <scope>NUCLEOTIDE SEQUENCE [LARGE SCALE GENOMIC DNA]</scope>
    <source>
        <strain evidence="2 3">DSM 108284</strain>
    </source>
</reference>
<dbReference type="Pfam" id="PF20414">
    <property type="entry name" value="DUF6698"/>
    <property type="match status" value="1"/>
</dbReference>
<evidence type="ECO:0000313" key="2">
    <source>
        <dbReference type="EMBL" id="TFY75581.1"/>
    </source>
</evidence>
<sequence>MMTDSATESTSTLAPAPAQAPPPQVGEKRKTLDDLIEDTQTPTGRSKKKSKSGYRHFGRAMARLVDPFMQPLTMINEGIKALDFEELPANEANPDMHVYWSYKALVHLAPSLQTVVNETDGTNMDTCLLIDEQLKKARSSGRSDDSNKIKTAIGDMLQVLSIIKPGDLPFPMVSSKVSRGFVNDVSVLLLTPVLWQAHLNPGVIEEIRRMEREVTANDFPVFMYSNNQCDDLDDLEVGLCRGPLLVHVFRHLWVAPSAALNIEGSPKTRKQGNAATYNVTSVTPRSIAYAAIQASITIHSSGTGYIKTMQAFYWNIVELFTDGSTWARDTLAWWNRTVFGVHAGRQPAAAGARSPSVPATSSVSKIAQQRAEKEHAALAENSA</sequence>
<evidence type="ECO:0000256" key="1">
    <source>
        <dbReference type="SAM" id="MobiDB-lite"/>
    </source>
</evidence>
<dbReference type="EMBL" id="SFCI01001517">
    <property type="protein sequence ID" value="TFY75581.1"/>
    <property type="molecule type" value="Genomic_DNA"/>
</dbReference>